<evidence type="ECO:0000256" key="9">
    <source>
        <dbReference type="ARBA" id="ARBA00023204"/>
    </source>
</evidence>
<dbReference type="KEGG" id="dpl:KGM_211135"/>
<comment type="similarity">
    <text evidence="1">Belongs to the AAA ATPase family. RarA/MGS1/WRNIP1 subfamily.</text>
</comment>
<dbReference type="OrthoDB" id="10265467at2759"/>
<dbReference type="SMART" id="SM00382">
    <property type="entry name" value="AAA"/>
    <property type="match status" value="1"/>
</dbReference>
<dbReference type="PANTHER" id="PTHR13779:SF7">
    <property type="entry name" value="ATPASE WRNIP1"/>
    <property type="match status" value="1"/>
</dbReference>
<reference evidence="11 12" key="1">
    <citation type="journal article" date="2011" name="Cell">
        <title>The monarch butterfly genome yields insights into long-distance migration.</title>
        <authorList>
            <person name="Zhan S."/>
            <person name="Merlin C."/>
            <person name="Boore J.L."/>
            <person name="Reppert S.M."/>
        </authorList>
    </citation>
    <scope>NUCLEOTIDE SEQUENCE [LARGE SCALE GENOMIC DNA]</scope>
    <source>
        <strain evidence="11">F-2</strain>
    </source>
</reference>
<dbReference type="STRING" id="278856.A0A212EJ75"/>
<gene>
    <name evidence="11" type="ORF">KGM_211135</name>
</gene>
<keyword evidence="7" id="KW-0862">Zinc</keyword>
<dbReference type="SUPFAM" id="SSF52540">
    <property type="entry name" value="P-loop containing nucleoside triphosphate hydrolases"/>
    <property type="match status" value="1"/>
</dbReference>
<evidence type="ECO:0000256" key="2">
    <source>
        <dbReference type="ARBA" id="ARBA00022705"/>
    </source>
</evidence>
<comment type="caution">
    <text evidence="11">The sequence shown here is derived from an EMBL/GenBank/DDBJ whole genome shotgun (WGS) entry which is preliminary data.</text>
</comment>
<dbReference type="InterPro" id="IPR032423">
    <property type="entry name" value="AAA_assoc_2"/>
</dbReference>
<evidence type="ECO:0000256" key="6">
    <source>
        <dbReference type="ARBA" id="ARBA00022771"/>
    </source>
</evidence>
<dbReference type="Gene3D" id="3.40.50.300">
    <property type="entry name" value="P-loop containing nucleotide triphosphate hydrolases"/>
    <property type="match status" value="1"/>
</dbReference>
<dbReference type="GO" id="GO:0005524">
    <property type="term" value="F:ATP binding"/>
    <property type="evidence" value="ECO:0007669"/>
    <property type="project" value="UniProtKB-KW"/>
</dbReference>
<name>A0A212EJ75_DANPL</name>
<evidence type="ECO:0000256" key="8">
    <source>
        <dbReference type="ARBA" id="ARBA00022840"/>
    </source>
</evidence>
<evidence type="ECO:0000256" key="1">
    <source>
        <dbReference type="ARBA" id="ARBA00008959"/>
    </source>
</evidence>
<dbReference type="CDD" id="cd21965">
    <property type="entry name" value="Zn-C2H2_CALCOCO1_TAX1BP1_like"/>
    <property type="match status" value="1"/>
</dbReference>
<evidence type="ECO:0000313" key="11">
    <source>
        <dbReference type="EMBL" id="OWR41553.1"/>
    </source>
</evidence>
<dbReference type="Gene3D" id="1.10.3710.10">
    <property type="entry name" value="DNA polymerase III clamp loader subunits, C-terminal domain"/>
    <property type="match status" value="1"/>
</dbReference>
<dbReference type="FunFam" id="1.20.272.10:FF:000001">
    <property type="entry name" value="Putative AAA family ATPase"/>
    <property type="match status" value="1"/>
</dbReference>
<dbReference type="Pfam" id="PF16193">
    <property type="entry name" value="AAA_assoc_2"/>
    <property type="match status" value="1"/>
</dbReference>
<dbReference type="Proteomes" id="UP000007151">
    <property type="component" value="Unassembled WGS sequence"/>
</dbReference>
<sequence>MEGGESETNFVSCPVCNREYDKNMIEKHVDKCIFLNTLSNNTKRSASHLEESSIQQKKAKVEKKSPISNIQPSKAKTTQPKKSPVSGPSKGRASFHELQSGDAESTNIKSTAKTSVKSIPLAESMRPNCLEDIVGQIESFGAGSMLYSMLIKSKIPNMILWGPPGCGKTSLANVVANICKEQPNLRFVKLSATMSGINDVKEVVKVAKNEAQFKRQTVLFMDEIHRFNKLQQDTFLPHVENGTITLIGATTENPSFSLNNALLSRCRVVVLSKLSVDDVTQILQRAILRNDLATIIDNSNKEVNGGVQKRCRISLESIRWLAEVSDGDARVALSALELTLAAGTPDTIISLEDLKNGIKRTHMLYDRTGEEHYNIISAMHKSIRAGDDNAALYWSTRALHGGEDPLYVARRLVRAACEDIGLADPNALVEAVACLQGCQLIGMPECDVLVAQCAVRLARADKSREVYKAMTRVQKALKEARGPLPSVPLHLRNAPTKLMKDLGYAKGYNLHHKDVSGLTYMPEGMENENFFRKEDICN</sequence>
<dbReference type="InterPro" id="IPR051314">
    <property type="entry name" value="AAA_ATPase_RarA/MGS1/WRNIP1"/>
</dbReference>
<dbReference type="GO" id="GO:0000731">
    <property type="term" value="P:DNA synthesis involved in DNA repair"/>
    <property type="evidence" value="ECO:0007669"/>
    <property type="project" value="TreeGrafter"/>
</dbReference>
<evidence type="ECO:0000256" key="4">
    <source>
        <dbReference type="ARBA" id="ARBA00022741"/>
    </source>
</evidence>
<dbReference type="GO" id="GO:0006261">
    <property type="term" value="P:DNA-templated DNA replication"/>
    <property type="evidence" value="ECO:0007669"/>
    <property type="project" value="TreeGrafter"/>
</dbReference>
<keyword evidence="12" id="KW-1185">Reference proteome</keyword>
<keyword evidence="3" id="KW-0479">Metal-binding</keyword>
<keyword evidence="5" id="KW-0227">DNA damage</keyword>
<dbReference type="GO" id="GO:0005634">
    <property type="term" value="C:nucleus"/>
    <property type="evidence" value="ECO:0007669"/>
    <property type="project" value="TreeGrafter"/>
</dbReference>
<dbReference type="GO" id="GO:0003677">
    <property type="term" value="F:DNA binding"/>
    <property type="evidence" value="ECO:0007669"/>
    <property type="project" value="InterPro"/>
</dbReference>
<dbReference type="InterPro" id="IPR006642">
    <property type="entry name" value="Rad18_UBZ4"/>
</dbReference>
<dbReference type="Gene3D" id="1.10.8.60">
    <property type="match status" value="1"/>
</dbReference>
<dbReference type="InterPro" id="IPR003959">
    <property type="entry name" value="ATPase_AAA_core"/>
</dbReference>
<evidence type="ECO:0000256" key="3">
    <source>
        <dbReference type="ARBA" id="ARBA00022723"/>
    </source>
</evidence>
<keyword evidence="4" id="KW-0547">Nucleotide-binding</keyword>
<keyword evidence="9" id="KW-0234">DNA repair</keyword>
<dbReference type="Gene3D" id="1.20.272.10">
    <property type="match status" value="1"/>
</dbReference>
<proteinExistence type="inferred from homology"/>
<feature type="compositionally biased region" description="Polar residues" evidence="10">
    <location>
        <begin position="66"/>
        <end position="81"/>
    </location>
</feature>
<dbReference type="FunFam" id="3.40.50.300:FF:000137">
    <property type="entry name" value="Replication-associated recombination protein A"/>
    <property type="match status" value="1"/>
</dbReference>
<dbReference type="PANTHER" id="PTHR13779">
    <property type="entry name" value="WERNER HELICASE-INTERACTING PROTEIN 1 FAMILY MEMBER"/>
    <property type="match status" value="1"/>
</dbReference>
<dbReference type="Pfam" id="PF00004">
    <property type="entry name" value="AAA"/>
    <property type="match status" value="1"/>
</dbReference>
<keyword evidence="6" id="KW-0863">Zinc-finger</keyword>
<dbReference type="InterPro" id="IPR003593">
    <property type="entry name" value="AAA+_ATPase"/>
</dbReference>
<dbReference type="Gene3D" id="3.30.160.60">
    <property type="entry name" value="Classic Zinc Finger"/>
    <property type="match status" value="1"/>
</dbReference>
<dbReference type="InterPro" id="IPR027417">
    <property type="entry name" value="P-loop_NTPase"/>
</dbReference>
<dbReference type="InterPro" id="IPR008921">
    <property type="entry name" value="DNA_pol3_clamp-load_cplx_C"/>
</dbReference>
<evidence type="ECO:0000256" key="7">
    <source>
        <dbReference type="ARBA" id="ARBA00022833"/>
    </source>
</evidence>
<dbReference type="GO" id="GO:0016887">
    <property type="term" value="F:ATP hydrolysis activity"/>
    <property type="evidence" value="ECO:0007669"/>
    <property type="project" value="InterPro"/>
</dbReference>
<evidence type="ECO:0000256" key="10">
    <source>
        <dbReference type="SAM" id="MobiDB-lite"/>
    </source>
</evidence>
<dbReference type="AlphaFoldDB" id="A0A212EJ75"/>
<feature type="compositionally biased region" description="Polar residues" evidence="10">
    <location>
        <begin position="102"/>
        <end position="116"/>
    </location>
</feature>
<dbReference type="CDD" id="cd00009">
    <property type="entry name" value="AAA"/>
    <property type="match status" value="1"/>
</dbReference>
<dbReference type="SMART" id="SM00734">
    <property type="entry name" value="ZnF_Rad18"/>
    <property type="match status" value="1"/>
</dbReference>
<dbReference type="CDD" id="cd18139">
    <property type="entry name" value="HLD_clamp_RarA"/>
    <property type="match status" value="1"/>
</dbReference>
<dbReference type="GO" id="GO:0017116">
    <property type="term" value="F:single-stranded DNA helicase activity"/>
    <property type="evidence" value="ECO:0007669"/>
    <property type="project" value="TreeGrafter"/>
</dbReference>
<organism evidence="11 12">
    <name type="scientific">Danaus plexippus plexippus</name>
    <dbReference type="NCBI Taxonomy" id="278856"/>
    <lineage>
        <taxon>Eukaryota</taxon>
        <taxon>Metazoa</taxon>
        <taxon>Ecdysozoa</taxon>
        <taxon>Arthropoda</taxon>
        <taxon>Hexapoda</taxon>
        <taxon>Insecta</taxon>
        <taxon>Pterygota</taxon>
        <taxon>Neoptera</taxon>
        <taxon>Endopterygota</taxon>
        <taxon>Lepidoptera</taxon>
        <taxon>Glossata</taxon>
        <taxon>Ditrysia</taxon>
        <taxon>Papilionoidea</taxon>
        <taxon>Nymphalidae</taxon>
        <taxon>Danainae</taxon>
        <taxon>Danaini</taxon>
        <taxon>Danaina</taxon>
        <taxon>Danaus</taxon>
        <taxon>Danaus</taxon>
    </lineage>
</organism>
<dbReference type="EMBL" id="AGBW02014506">
    <property type="protein sequence ID" value="OWR41553.1"/>
    <property type="molecule type" value="Genomic_DNA"/>
</dbReference>
<dbReference type="InterPro" id="IPR021886">
    <property type="entry name" value="MgsA_C"/>
</dbReference>
<dbReference type="eggNOG" id="KOG2028">
    <property type="taxonomic scope" value="Eukaryota"/>
</dbReference>
<feature type="region of interest" description="Disordered" evidence="10">
    <location>
        <begin position="46"/>
        <end position="116"/>
    </location>
</feature>
<dbReference type="GO" id="GO:0008270">
    <property type="term" value="F:zinc ion binding"/>
    <property type="evidence" value="ECO:0007669"/>
    <property type="project" value="UniProtKB-KW"/>
</dbReference>
<keyword evidence="8" id="KW-0067">ATP-binding</keyword>
<protein>
    <submittedName>
        <fullName evidence="11">ATPase WRNIP1 like protein</fullName>
    </submittedName>
</protein>
<accession>A0A212EJ75</accession>
<evidence type="ECO:0000313" key="12">
    <source>
        <dbReference type="Proteomes" id="UP000007151"/>
    </source>
</evidence>
<keyword evidence="2" id="KW-0235">DNA replication</keyword>
<evidence type="ECO:0000256" key="5">
    <source>
        <dbReference type="ARBA" id="ARBA00022763"/>
    </source>
</evidence>
<dbReference type="Pfam" id="PF12002">
    <property type="entry name" value="MgsA_C"/>
    <property type="match status" value="1"/>
</dbReference>
<dbReference type="SUPFAM" id="SSF48019">
    <property type="entry name" value="post-AAA+ oligomerization domain-like"/>
    <property type="match status" value="1"/>
</dbReference>
<dbReference type="GO" id="GO:0008047">
    <property type="term" value="F:enzyme activator activity"/>
    <property type="evidence" value="ECO:0007669"/>
    <property type="project" value="TreeGrafter"/>
</dbReference>